<keyword evidence="8" id="KW-0223">Dioxygenase</keyword>
<keyword evidence="3" id="KW-0479">Metal-binding</keyword>
<dbReference type="Proteomes" id="UP000546173">
    <property type="component" value="Unassembled WGS sequence"/>
</dbReference>
<keyword evidence="2" id="KW-0001">2Fe-2S</keyword>
<dbReference type="InterPro" id="IPR015879">
    <property type="entry name" value="Ring_hydroxy_dOase_asu_C_dom"/>
</dbReference>
<dbReference type="Pfam" id="PF00848">
    <property type="entry name" value="Ring_hydroxyl_A"/>
    <property type="match status" value="1"/>
</dbReference>
<dbReference type="Gene3D" id="2.102.10.10">
    <property type="entry name" value="Rieske [2Fe-2S] iron-sulphur domain"/>
    <property type="match status" value="1"/>
</dbReference>
<feature type="domain" description="Rieske" evidence="7">
    <location>
        <begin position="42"/>
        <end position="149"/>
    </location>
</feature>
<comment type="cofactor">
    <cofactor evidence="1">
        <name>Fe cation</name>
        <dbReference type="ChEBI" id="CHEBI:24875"/>
    </cofactor>
</comment>
<reference evidence="8 9" key="1">
    <citation type="submission" date="2020-08" db="EMBL/GenBank/DDBJ databases">
        <title>Pseudomonas sp. nov.</title>
        <authorList>
            <person name="Gieschler S."/>
            <person name="Fiedler G."/>
            <person name="Brinks E."/>
            <person name="Boehnlein C."/>
            <person name="Franz C.M.A.P."/>
            <person name="Kabisch J."/>
        </authorList>
    </citation>
    <scope>NUCLEOTIDE SEQUENCE [LARGE SCALE GENOMIC DNA]</scope>
    <source>
        <strain evidence="8 9">MBT-2</strain>
    </source>
</reference>
<dbReference type="AlphaFoldDB" id="A0A7X1G8U9"/>
<evidence type="ECO:0000259" key="7">
    <source>
        <dbReference type="PROSITE" id="PS51296"/>
    </source>
</evidence>
<dbReference type="PROSITE" id="PS51296">
    <property type="entry name" value="RIESKE"/>
    <property type="match status" value="1"/>
</dbReference>
<name>A0A7X1G8U9_9PSED</name>
<organism evidence="8 9">
    <name type="scientific">Pseudomonas baltica</name>
    <dbReference type="NCBI Taxonomy" id="2762576"/>
    <lineage>
        <taxon>Bacteria</taxon>
        <taxon>Pseudomonadati</taxon>
        <taxon>Pseudomonadota</taxon>
        <taxon>Gammaproteobacteria</taxon>
        <taxon>Pseudomonadales</taxon>
        <taxon>Pseudomonadaceae</taxon>
        <taxon>Pseudomonas</taxon>
    </lineage>
</organism>
<keyword evidence="5" id="KW-0408">Iron</keyword>
<accession>A0A7X1G8U9</accession>
<dbReference type="RefSeq" id="WP_185795423.1">
    <property type="nucleotide sequence ID" value="NZ_JACMYH010000010.1"/>
</dbReference>
<dbReference type="GO" id="GO:0051213">
    <property type="term" value="F:dioxygenase activity"/>
    <property type="evidence" value="ECO:0007669"/>
    <property type="project" value="UniProtKB-KW"/>
</dbReference>
<evidence type="ECO:0000256" key="6">
    <source>
        <dbReference type="ARBA" id="ARBA00023014"/>
    </source>
</evidence>
<evidence type="ECO:0000256" key="5">
    <source>
        <dbReference type="ARBA" id="ARBA00023004"/>
    </source>
</evidence>
<dbReference type="CDD" id="cd03469">
    <property type="entry name" value="Rieske_RO_Alpha_N"/>
    <property type="match status" value="1"/>
</dbReference>
<proteinExistence type="predicted"/>
<evidence type="ECO:0000313" key="8">
    <source>
        <dbReference type="EMBL" id="MBC2680648.1"/>
    </source>
</evidence>
<evidence type="ECO:0000313" key="9">
    <source>
        <dbReference type="Proteomes" id="UP000546173"/>
    </source>
</evidence>
<evidence type="ECO:0000256" key="4">
    <source>
        <dbReference type="ARBA" id="ARBA00023002"/>
    </source>
</evidence>
<dbReference type="EMBL" id="JACMYH010000010">
    <property type="protein sequence ID" value="MBC2680648.1"/>
    <property type="molecule type" value="Genomic_DNA"/>
</dbReference>
<dbReference type="InterPro" id="IPR017941">
    <property type="entry name" value="Rieske_2Fe-2S"/>
</dbReference>
<dbReference type="SUPFAM" id="SSF55961">
    <property type="entry name" value="Bet v1-like"/>
    <property type="match status" value="1"/>
</dbReference>
<evidence type="ECO:0000256" key="1">
    <source>
        <dbReference type="ARBA" id="ARBA00001962"/>
    </source>
</evidence>
<dbReference type="InterPro" id="IPR001663">
    <property type="entry name" value="Rng_hydr_dOase-A"/>
</dbReference>
<evidence type="ECO:0000256" key="2">
    <source>
        <dbReference type="ARBA" id="ARBA00022714"/>
    </source>
</evidence>
<dbReference type="GO" id="GO:0005506">
    <property type="term" value="F:iron ion binding"/>
    <property type="evidence" value="ECO:0007669"/>
    <property type="project" value="InterPro"/>
</dbReference>
<dbReference type="PANTHER" id="PTHR43756:SF5">
    <property type="entry name" value="CHOLINE MONOOXYGENASE, CHLOROPLASTIC"/>
    <property type="match status" value="1"/>
</dbReference>
<keyword evidence="9" id="KW-1185">Reference proteome</keyword>
<comment type="caution">
    <text evidence="8">The sequence shown here is derived from an EMBL/GenBank/DDBJ whole genome shotgun (WGS) entry which is preliminary data.</text>
</comment>
<keyword evidence="4" id="KW-0560">Oxidoreductase</keyword>
<gene>
    <name evidence="8" type="ORF">H7993_19835</name>
</gene>
<dbReference type="PRINTS" id="PR00090">
    <property type="entry name" value="RNGDIOXGNASE"/>
</dbReference>
<dbReference type="GO" id="GO:0051537">
    <property type="term" value="F:2 iron, 2 sulfur cluster binding"/>
    <property type="evidence" value="ECO:0007669"/>
    <property type="project" value="UniProtKB-KW"/>
</dbReference>
<sequence length="374" mass="41582">MPLDSGDFHPDAGRSHNLPGGFYFDPNHYGQELQQIFYRTWQYACHVSRLAVEGAYLVCEIGEQSVLVLHGQDGQLRAFHNVCQHRAHRLLEGCGQLRGAITCPYHAWRYDHAGRLQSARHSCDVAGFEPARAHLAGVRLEVMCGLVFVNLDADAPPLASQLAGLEAQLRSFAPAPESLHHSYSHTYALRANWKVSVENYSECYHCPGCHPSLSHQTLDLSSYQIDIHPGFHAHLSNDQGARQGYATNPDAPRSGEFGAWYVWPNLCIEVYPGGYMNLLHHVPTGAQRCEQRVQWFTQGLHPDAREQAVIDFVAVVREEDLPLCESVQKGLHSHGYSGGRLVVDTARSGFSEHAVHDIQKRVLEAFAGHGARDG</sequence>
<dbReference type="InterPro" id="IPR036922">
    <property type="entry name" value="Rieske_2Fe-2S_sf"/>
</dbReference>
<evidence type="ECO:0000256" key="3">
    <source>
        <dbReference type="ARBA" id="ARBA00022723"/>
    </source>
</evidence>
<dbReference type="PANTHER" id="PTHR43756">
    <property type="entry name" value="CHOLINE MONOOXYGENASE, CHLOROPLASTIC"/>
    <property type="match status" value="1"/>
</dbReference>
<protein>
    <submittedName>
        <fullName evidence="8">Aromatic ring-hydroxylating dioxygenase subunit alpha</fullName>
    </submittedName>
</protein>
<dbReference type="Gene3D" id="3.90.380.10">
    <property type="entry name" value="Naphthalene 1,2-dioxygenase Alpha Subunit, Chain A, domain 1"/>
    <property type="match status" value="2"/>
</dbReference>
<keyword evidence="6" id="KW-0411">Iron-sulfur</keyword>
<dbReference type="SUPFAM" id="SSF50022">
    <property type="entry name" value="ISP domain"/>
    <property type="match status" value="1"/>
</dbReference>
<dbReference type="Pfam" id="PF00355">
    <property type="entry name" value="Rieske"/>
    <property type="match status" value="1"/>
</dbReference>